<dbReference type="EMBL" id="JACGWJ010000014">
    <property type="protein sequence ID" value="KAL0373416.1"/>
    <property type="molecule type" value="Genomic_DNA"/>
</dbReference>
<reference evidence="1" key="2">
    <citation type="journal article" date="2024" name="Plant">
        <title>Genomic evolution and insights into agronomic trait innovations of Sesamum species.</title>
        <authorList>
            <person name="Miao H."/>
            <person name="Wang L."/>
            <person name="Qu L."/>
            <person name="Liu H."/>
            <person name="Sun Y."/>
            <person name="Le M."/>
            <person name="Wang Q."/>
            <person name="Wei S."/>
            <person name="Zheng Y."/>
            <person name="Lin W."/>
            <person name="Duan Y."/>
            <person name="Cao H."/>
            <person name="Xiong S."/>
            <person name="Wang X."/>
            <person name="Wei L."/>
            <person name="Li C."/>
            <person name="Ma Q."/>
            <person name="Ju M."/>
            <person name="Zhao R."/>
            <person name="Li G."/>
            <person name="Mu C."/>
            <person name="Tian Q."/>
            <person name="Mei H."/>
            <person name="Zhang T."/>
            <person name="Gao T."/>
            <person name="Zhang H."/>
        </authorList>
    </citation>
    <scope>NUCLEOTIDE SEQUENCE</scope>
    <source>
        <strain evidence="1">G02</strain>
    </source>
</reference>
<name>A0AAW2R010_SESRA</name>
<comment type="caution">
    <text evidence="1">The sequence shown here is derived from an EMBL/GenBank/DDBJ whole genome shotgun (WGS) entry which is preliminary data.</text>
</comment>
<protein>
    <submittedName>
        <fullName evidence="1">Uncharacterized protein</fullName>
    </submittedName>
</protein>
<accession>A0AAW2R010</accession>
<organism evidence="1">
    <name type="scientific">Sesamum radiatum</name>
    <name type="common">Black benniseed</name>
    <dbReference type="NCBI Taxonomy" id="300843"/>
    <lineage>
        <taxon>Eukaryota</taxon>
        <taxon>Viridiplantae</taxon>
        <taxon>Streptophyta</taxon>
        <taxon>Embryophyta</taxon>
        <taxon>Tracheophyta</taxon>
        <taxon>Spermatophyta</taxon>
        <taxon>Magnoliopsida</taxon>
        <taxon>eudicotyledons</taxon>
        <taxon>Gunneridae</taxon>
        <taxon>Pentapetalae</taxon>
        <taxon>asterids</taxon>
        <taxon>lamiids</taxon>
        <taxon>Lamiales</taxon>
        <taxon>Pedaliaceae</taxon>
        <taxon>Sesamum</taxon>
    </lineage>
</organism>
<evidence type="ECO:0000313" key="1">
    <source>
        <dbReference type="EMBL" id="KAL0373416.1"/>
    </source>
</evidence>
<sequence length="65" mass="7346">MREGPRPRPELKEEAPVAVQSVEEFLTVKLIPGDPDIIIKIGSKMKEDVREQVTNCLRKNKGIFA</sequence>
<gene>
    <name evidence="1" type="ORF">Sradi_3257300</name>
</gene>
<reference evidence="1" key="1">
    <citation type="submission" date="2020-06" db="EMBL/GenBank/DDBJ databases">
        <authorList>
            <person name="Li T."/>
            <person name="Hu X."/>
            <person name="Zhang T."/>
            <person name="Song X."/>
            <person name="Zhang H."/>
            <person name="Dai N."/>
            <person name="Sheng W."/>
            <person name="Hou X."/>
            <person name="Wei L."/>
        </authorList>
    </citation>
    <scope>NUCLEOTIDE SEQUENCE</scope>
    <source>
        <strain evidence="1">G02</strain>
        <tissue evidence="1">Leaf</tissue>
    </source>
</reference>
<dbReference type="AlphaFoldDB" id="A0AAW2R010"/>
<proteinExistence type="predicted"/>